<dbReference type="EMBL" id="MRVG01000008">
    <property type="protein sequence ID" value="PMB66490.1"/>
    <property type="molecule type" value="Genomic_DNA"/>
</dbReference>
<dbReference type="AlphaFoldDB" id="A0A2N6NGS7"/>
<evidence type="ECO:0000256" key="1">
    <source>
        <dbReference type="ARBA" id="ARBA00006138"/>
    </source>
</evidence>
<proteinExistence type="inferred from homology"/>
<keyword evidence="2 5" id="KW-0813">Transport</keyword>
<accession>A0A2N6NGS7</accession>
<dbReference type="GO" id="GO:0046961">
    <property type="term" value="F:proton-transporting ATPase activity, rotational mechanism"/>
    <property type="evidence" value="ECO:0007669"/>
    <property type="project" value="InterPro"/>
</dbReference>
<evidence type="ECO:0000256" key="4">
    <source>
        <dbReference type="ARBA" id="ARBA00023065"/>
    </source>
</evidence>
<dbReference type="SUPFAM" id="SSF118203">
    <property type="entry name" value="Vacuolar ATP synthase subunit C"/>
    <property type="match status" value="1"/>
</dbReference>
<dbReference type="GO" id="GO:0000221">
    <property type="term" value="C:vacuolar proton-transporting V-type ATPase, V1 domain"/>
    <property type="evidence" value="ECO:0007669"/>
    <property type="project" value="TreeGrafter"/>
</dbReference>
<sequence>MSAKYAVVSLPLSAFDSSHRDDALSSLRGTVGDNGNVVPFKIPDFKIGTLDGLVQHADDLAKLEANCEAVVAKVADSLHSVLDGDPDRLASYKMVNDTEAEPTDHYLSNFIWNKVRYRSDKPLSELIDTLQKVAHI</sequence>
<dbReference type="PANTHER" id="PTHR10137">
    <property type="entry name" value="V-TYPE PROTON ATPASE SUBUNIT C"/>
    <property type="match status" value="1"/>
</dbReference>
<dbReference type="OMA" id="YLSNFIW"/>
<keyword evidence="4 5" id="KW-0406">Ion transport</keyword>
<dbReference type="Proteomes" id="UP000235728">
    <property type="component" value="Unassembled WGS sequence"/>
</dbReference>
<comment type="function">
    <text evidence="5">Subunit of the V1 complex of vacuolar(H+)-ATPase (V-ATPase), a multisubunit enzyme composed of a peripheral complex (V1) that hydrolyzes ATP and a membrane integral complex (V0) that translocates protons. V-ATPase is responsible for acidifying and maintaining the pH of intracellular compartments and in some cell types, is targeted to the plasma membrane, where it is responsible for acidifying the extracellular environment. Subunit C is necessary for the assembly of the catalytic sector of the enzyme and is likely to have a specific function in its catalytic activity.</text>
</comment>
<reference evidence="6 7" key="1">
    <citation type="journal article" date="2016" name="Appl. Microbiol. Biotechnol.">
        <title>Characterization of T-DNA insertion mutants with decreased virulence in the entomopathogenic fungus Beauveria bassiana JEF-007.</title>
        <authorList>
            <person name="Kim S."/>
            <person name="Lee S.J."/>
            <person name="Nai Y.S."/>
            <person name="Yu J.S."/>
            <person name="Lee M.R."/>
            <person name="Yang Y.T."/>
            <person name="Kim J.S."/>
        </authorList>
    </citation>
    <scope>NUCLEOTIDE SEQUENCE [LARGE SCALE GENOMIC DNA]</scope>
    <source>
        <strain evidence="6 7">JEF-007</strain>
    </source>
</reference>
<gene>
    <name evidence="6" type="primary">VATC</name>
    <name evidence="6" type="ORF">BM221_007479</name>
</gene>
<dbReference type="Gene3D" id="1.20.1460.10">
    <property type="entry name" value="subunit c (vma5p) of the yeast v-atpase, domain 2"/>
    <property type="match status" value="1"/>
</dbReference>
<evidence type="ECO:0000256" key="5">
    <source>
        <dbReference type="RuleBase" id="RU364010"/>
    </source>
</evidence>
<organism evidence="6 7">
    <name type="scientific">Beauveria bassiana</name>
    <name type="common">White muscardine disease fungus</name>
    <name type="synonym">Tritirachium shiotae</name>
    <dbReference type="NCBI Taxonomy" id="176275"/>
    <lineage>
        <taxon>Eukaryota</taxon>
        <taxon>Fungi</taxon>
        <taxon>Dikarya</taxon>
        <taxon>Ascomycota</taxon>
        <taxon>Pezizomycotina</taxon>
        <taxon>Sordariomycetes</taxon>
        <taxon>Hypocreomycetidae</taxon>
        <taxon>Hypocreales</taxon>
        <taxon>Cordycipitaceae</taxon>
        <taxon>Beauveria</taxon>
    </lineage>
</organism>
<dbReference type="InterPro" id="IPR004907">
    <property type="entry name" value="ATPase_V1-cplx_csu"/>
</dbReference>
<comment type="caution">
    <text evidence="6">The sequence shown here is derived from an EMBL/GenBank/DDBJ whole genome shotgun (WGS) entry which is preliminary data.</text>
</comment>
<name>A0A2N6NGS7_BEABA</name>
<protein>
    <recommendedName>
        <fullName evidence="5">V-type proton ATPase subunit C</fullName>
    </recommendedName>
</protein>
<comment type="subunit">
    <text evidence="5">V-ATPase is a heteromultimeric enzyme composed of a peripheral catalytic V1 complex (components A to H) attached to an integral membrane V0 proton pore complex.</text>
</comment>
<evidence type="ECO:0000313" key="7">
    <source>
        <dbReference type="Proteomes" id="UP000235728"/>
    </source>
</evidence>
<dbReference type="PANTHER" id="PTHR10137:SF0">
    <property type="entry name" value="V-TYPE PROTON ATPASE SUBUNIT C"/>
    <property type="match status" value="1"/>
</dbReference>
<dbReference type="InterPro" id="IPR036132">
    <property type="entry name" value="Vac_ATP_synth_c_sf"/>
</dbReference>
<evidence type="ECO:0000256" key="3">
    <source>
        <dbReference type="ARBA" id="ARBA00022781"/>
    </source>
</evidence>
<dbReference type="Pfam" id="PF03223">
    <property type="entry name" value="V-ATPase_C"/>
    <property type="match status" value="1"/>
</dbReference>
<comment type="similarity">
    <text evidence="1 5">Belongs to the V-ATPase C subunit family.</text>
</comment>
<keyword evidence="3 5" id="KW-0375">Hydrogen ion transport</keyword>
<evidence type="ECO:0000256" key="2">
    <source>
        <dbReference type="ARBA" id="ARBA00022448"/>
    </source>
</evidence>
<evidence type="ECO:0000313" key="6">
    <source>
        <dbReference type="EMBL" id="PMB66490.1"/>
    </source>
</evidence>